<reference evidence="2 3" key="1">
    <citation type="submission" date="2014-04" db="EMBL/GenBank/DDBJ databases">
        <authorList>
            <consortium name="DOE Joint Genome Institute"/>
            <person name="Kuo A."/>
            <person name="Ruytinx J."/>
            <person name="Rineau F."/>
            <person name="Colpaert J."/>
            <person name="Kohler A."/>
            <person name="Nagy L.G."/>
            <person name="Floudas D."/>
            <person name="Copeland A."/>
            <person name="Barry K.W."/>
            <person name="Cichocki N."/>
            <person name="Veneault-Fourrey C."/>
            <person name="LaButti K."/>
            <person name="Lindquist E.A."/>
            <person name="Lipzen A."/>
            <person name="Lundell T."/>
            <person name="Morin E."/>
            <person name="Murat C."/>
            <person name="Sun H."/>
            <person name="Tunlid A."/>
            <person name="Henrissat B."/>
            <person name="Grigoriev I.V."/>
            <person name="Hibbett D.S."/>
            <person name="Martin F."/>
            <person name="Nordberg H.P."/>
            <person name="Cantor M.N."/>
            <person name="Hua S.X."/>
        </authorList>
    </citation>
    <scope>NUCLEOTIDE SEQUENCE [LARGE SCALE GENOMIC DNA]</scope>
    <source>
        <strain evidence="2 3">UH-Slu-Lm8-n1</strain>
    </source>
</reference>
<gene>
    <name evidence="2" type="ORF">CY34DRAFT_805934</name>
</gene>
<evidence type="ECO:0000256" key="1">
    <source>
        <dbReference type="SAM" id="MobiDB-lite"/>
    </source>
</evidence>
<protein>
    <submittedName>
        <fullName evidence="2">Uncharacterized protein</fullName>
    </submittedName>
</protein>
<organism evidence="2 3">
    <name type="scientific">Suillus luteus UH-Slu-Lm8-n1</name>
    <dbReference type="NCBI Taxonomy" id="930992"/>
    <lineage>
        <taxon>Eukaryota</taxon>
        <taxon>Fungi</taxon>
        <taxon>Dikarya</taxon>
        <taxon>Basidiomycota</taxon>
        <taxon>Agaricomycotina</taxon>
        <taxon>Agaricomycetes</taxon>
        <taxon>Agaricomycetidae</taxon>
        <taxon>Boletales</taxon>
        <taxon>Suillineae</taxon>
        <taxon>Suillaceae</taxon>
        <taxon>Suillus</taxon>
    </lineage>
</organism>
<keyword evidence="3" id="KW-1185">Reference proteome</keyword>
<feature type="compositionally biased region" description="Basic residues" evidence="1">
    <location>
        <begin position="1"/>
        <end position="13"/>
    </location>
</feature>
<dbReference type="Proteomes" id="UP000054485">
    <property type="component" value="Unassembled WGS sequence"/>
</dbReference>
<accession>A0A0D0AI97</accession>
<reference evidence="3" key="2">
    <citation type="submission" date="2015-01" db="EMBL/GenBank/DDBJ databases">
        <title>Evolutionary Origins and Diversification of the Mycorrhizal Mutualists.</title>
        <authorList>
            <consortium name="DOE Joint Genome Institute"/>
            <consortium name="Mycorrhizal Genomics Consortium"/>
            <person name="Kohler A."/>
            <person name="Kuo A."/>
            <person name="Nagy L.G."/>
            <person name="Floudas D."/>
            <person name="Copeland A."/>
            <person name="Barry K.W."/>
            <person name="Cichocki N."/>
            <person name="Veneault-Fourrey C."/>
            <person name="LaButti K."/>
            <person name="Lindquist E.A."/>
            <person name="Lipzen A."/>
            <person name="Lundell T."/>
            <person name="Morin E."/>
            <person name="Murat C."/>
            <person name="Riley R."/>
            <person name="Ohm R."/>
            <person name="Sun H."/>
            <person name="Tunlid A."/>
            <person name="Henrissat B."/>
            <person name="Grigoriev I.V."/>
            <person name="Hibbett D.S."/>
            <person name="Martin F."/>
        </authorList>
    </citation>
    <scope>NUCLEOTIDE SEQUENCE [LARGE SCALE GENOMIC DNA]</scope>
    <source>
        <strain evidence="3">UH-Slu-Lm8-n1</strain>
    </source>
</reference>
<dbReference type="InParanoid" id="A0A0D0AI97"/>
<dbReference type="AlphaFoldDB" id="A0A0D0AI97"/>
<dbReference type="HOGENOM" id="CLU_2980628_0_0_1"/>
<sequence length="58" mass="6640">MTQTKLAKKKRKTHMDTNAKAKPKNLPWKDILACLEFKRKTSGRTKGITSPPPLYTLQ</sequence>
<proteinExistence type="predicted"/>
<dbReference type="OrthoDB" id="2691056at2759"/>
<dbReference type="EMBL" id="KN835265">
    <property type="protein sequence ID" value="KIK41561.1"/>
    <property type="molecule type" value="Genomic_DNA"/>
</dbReference>
<feature type="region of interest" description="Disordered" evidence="1">
    <location>
        <begin position="1"/>
        <end position="23"/>
    </location>
</feature>
<name>A0A0D0AI97_9AGAM</name>
<evidence type="ECO:0000313" key="2">
    <source>
        <dbReference type="EMBL" id="KIK41561.1"/>
    </source>
</evidence>
<evidence type="ECO:0000313" key="3">
    <source>
        <dbReference type="Proteomes" id="UP000054485"/>
    </source>
</evidence>